<proteinExistence type="predicted"/>
<accession>A0A543HUK1</accession>
<dbReference type="InterPro" id="IPR052399">
    <property type="entry name" value="Phage_Baseplate_Assmbl_Protein"/>
</dbReference>
<dbReference type="EMBL" id="VFPM01000002">
    <property type="protein sequence ID" value="TQM61949.1"/>
    <property type="molecule type" value="Genomic_DNA"/>
</dbReference>
<gene>
    <name evidence="2" type="ORF">FBY41_1971</name>
</gene>
<dbReference type="InterPro" id="IPR006949">
    <property type="entry name" value="Barrel_Baseplate_J-like"/>
</dbReference>
<dbReference type="RefSeq" id="WP_141843943.1">
    <property type="nucleotide sequence ID" value="NZ_VFPM01000002.1"/>
</dbReference>
<feature type="domain" description="Baseplate protein J-like barrel" evidence="1">
    <location>
        <begin position="176"/>
        <end position="260"/>
    </location>
</feature>
<evidence type="ECO:0000313" key="2">
    <source>
        <dbReference type="EMBL" id="TQM61949.1"/>
    </source>
</evidence>
<dbReference type="Pfam" id="PF04865">
    <property type="entry name" value="Baseplate_J"/>
    <property type="match status" value="1"/>
</dbReference>
<protein>
    <submittedName>
        <fullName evidence="2">Putative phage protein gp47/JayE</fullName>
    </submittedName>
</protein>
<dbReference type="AlphaFoldDB" id="A0A543HUK1"/>
<evidence type="ECO:0000259" key="1">
    <source>
        <dbReference type="Pfam" id="PF04865"/>
    </source>
</evidence>
<comment type="caution">
    <text evidence="2">The sequence shown here is derived from an EMBL/GenBank/DDBJ whole genome shotgun (WGS) entry which is preliminary data.</text>
</comment>
<dbReference type="Proteomes" id="UP000316747">
    <property type="component" value="Unassembled WGS sequence"/>
</dbReference>
<dbReference type="PANTHER" id="PTHR37829:SF3">
    <property type="entry name" value="PROTEIN JAYE-RELATED"/>
    <property type="match status" value="1"/>
</dbReference>
<keyword evidence="3" id="KW-1185">Reference proteome</keyword>
<evidence type="ECO:0000313" key="3">
    <source>
        <dbReference type="Proteomes" id="UP000316747"/>
    </source>
</evidence>
<dbReference type="OrthoDB" id="8617324at2"/>
<dbReference type="PANTHER" id="PTHR37829">
    <property type="entry name" value="PHAGE-LIKE ELEMENT PBSX PROTEIN XKDT"/>
    <property type="match status" value="1"/>
</dbReference>
<reference evidence="2 3" key="1">
    <citation type="submission" date="2019-06" db="EMBL/GenBank/DDBJ databases">
        <title>Genome sequencing of plant associated microbes to promote plant fitness in Sorghum bicolor and Oryza sativa.</title>
        <authorList>
            <person name="Coleman-Derr D."/>
        </authorList>
    </citation>
    <scope>NUCLEOTIDE SEQUENCE [LARGE SCALE GENOMIC DNA]</scope>
    <source>
        <strain evidence="2 3">KV-663</strain>
    </source>
</reference>
<sequence>MIDPGNPFLQDRDFATLVEQLQESVLNGVTHEATTRFVFDPEIRVYDLPQGDTAVVRVSGLLRGGPFDFVAGDDYDAGLSRVVWRIDAKNRPDPQTQLVVTFAYKDIPSGLRDVGPGSVVGTLLRAFGRELALLHQQVNEAYRRAFLDTASGVALDGVVALLGVTRNPEQRATGAVTFTRSQTTRQLIVPAGVIVEDAAQRSYQTTADAVFAEGEDEADAAVRAVEAGPGGNNAQNALTVMPTPPTGVVGVTNDEPITGGLAEEPDDALRERARHSLDRVGSATSTALEAAVRDVDGVEDVAVIDRSVDPTVPLGEVRVRFSANGVDSRLAEIHTAVSRVVEATRAAGIKAIAETVEQVTIAGKVIVVGTQDGAAAGAAGYRDALVKAINGARIGEPLSTRKLVAMAFAQPGLTDVLEAQLEFTRGRPPNTESDDVGDLLPVGHAEHTVAGEITVVPVDGLRGDKAVKVGDEVPIGVRLLHGTSPLRFSSVKVQVRVEVRAGLLSTPNQPPEVVADVVKEVFFDQSELAVLTLTAGSGADQDLHGFDPTKHATAAHATLTVVGSSVPAGTADLTLG</sequence>
<organism evidence="2 3">
    <name type="scientific">Humibacillus xanthopallidus</name>
    <dbReference type="NCBI Taxonomy" id="412689"/>
    <lineage>
        <taxon>Bacteria</taxon>
        <taxon>Bacillati</taxon>
        <taxon>Actinomycetota</taxon>
        <taxon>Actinomycetes</taxon>
        <taxon>Micrococcales</taxon>
        <taxon>Intrasporangiaceae</taxon>
        <taxon>Humibacillus</taxon>
    </lineage>
</organism>
<name>A0A543HUK1_9MICO</name>